<name>A0A972K266_9BACL</name>
<protein>
    <submittedName>
        <fullName evidence="1">Uncharacterized protein</fullName>
    </submittedName>
</protein>
<evidence type="ECO:0000313" key="2">
    <source>
        <dbReference type="Proteomes" id="UP000641588"/>
    </source>
</evidence>
<organism evidence="1 2">
    <name type="scientific">Paenibacillus foliorum</name>
    <dbReference type="NCBI Taxonomy" id="2654974"/>
    <lineage>
        <taxon>Bacteria</taxon>
        <taxon>Bacillati</taxon>
        <taxon>Bacillota</taxon>
        <taxon>Bacilli</taxon>
        <taxon>Bacillales</taxon>
        <taxon>Paenibacillaceae</taxon>
        <taxon>Paenibacillus</taxon>
    </lineage>
</organism>
<sequence length="165" mass="19386">MVVRTRLLSEQLIKKRFPHLRYIRVHTHGKNTATIYAWNDDLQLPHKEIRSLKLFASDHLHPYVCFKVKSYNMVQTDRVPQVHELPHSVIQTAMSRKLDQDEIMSLINRLFSFGELTFNRYDSSNATIYFDFHSTVSVNQADKELMCNYLSELIPLGSSCEVTYY</sequence>
<evidence type="ECO:0000313" key="1">
    <source>
        <dbReference type="EMBL" id="NOU95560.1"/>
    </source>
</evidence>
<accession>A0A972K266</accession>
<dbReference type="EMBL" id="WHOD01000070">
    <property type="protein sequence ID" value="NOU95560.1"/>
    <property type="molecule type" value="Genomic_DNA"/>
</dbReference>
<keyword evidence="2" id="KW-1185">Reference proteome</keyword>
<reference evidence="1" key="1">
    <citation type="submission" date="2019-10" db="EMBL/GenBank/DDBJ databases">
        <title>Description of Paenibacillus glebae sp. nov.</title>
        <authorList>
            <person name="Carlier A."/>
            <person name="Qi S."/>
        </authorList>
    </citation>
    <scope>NUCLEOTIDE SEQUENCE</scope>
    <source>
        <strain evidence="1">LMG 31456</strain>
    </source>
</reference>
<dbReference type="AlphaFoldDB" id="A0A972K266"/>
<comment type="caution">
    <text evidence="1">The sequence shown here is derived from an EMBL/GenBank/DDBJ whole genome shotgun (WGS) entry which is preliminary data.</text>
</comment>
<dbReference type="Proteomes" id="UP000641588">
    <property type="component" value="Unassembled WGS sequence"/>
</dbReference>
<gene>
    <name evidence="1" type="ORF">GC093_20340</name>
</gene>
<proteinExistence type="predicted"/>